<feature type="domain" description="Fatty acid desaturase" evidence="2">
    <location>
        <begin position="47"/>
        <end position="276"/>
    </location>
</feature>
<evidence type="ECO:0000256" key="1">
    <source>
        <dbReference type="SAM" id="Phobius"/>
    </source>
</evidence>
<gene>
    <name evidence="3" type="ORF">ATL17_1460</name>
</gene>
<accession>A0A4R6VX19</accession>
<feature type="transmembrane region" description="Helical" evidence="1">
    <location>
        <begin position="20"/>
        <end position="41"/>
    </location>
</feature>
<keyword evidence="4" id="KW-1185">Reference proteome</keyword>
<feature type="transmembrane region" description="Helical" evidence="1">
    <location>
        <begin position="161"/>
        <end position="182"/>
    </location>
</feature>
<dbReference type="GO" id="GO:0006629">
    <property type="term" value="P:lipid metabolic process"/>
    <property type="evidence" value="ECO:0007669"/>
    <property type="project" value="InterPro"/>
</dbReference>
<organism evidence="3 4">
    <name type="scientific">Maritalea mobilis</name>
    <dbReference type="NCBI Taxonomy" id="483324"/>
    <lineage>
        <taxon>Bacteria</taxon>
        <taxon>Pseudomonadati</taxon>
        <taxon>Pseudomonadota</taxon>
        <taxon>Alphaproteobacteria</taxon>
        <taxon>Hyphomicrobiales</taxon>
        <taxon>Devosiaceae</taxon>
        <taxon>Maritalea</taxon>
    </lineage>
</organism>
<evidence type="ECO:0000313" key="4">
    <source>
        <dbReference type="Proteomes" id="UP000295391"/>
    </source>
</evidence>
<feature type="transmembrane region" description="Helical" evidence="1">
    <location>
        <begin position="128"/>
        <end position="149"/>
    </location>
</feature>
<evidence type="ECO:0000259" key="2">
    <source>
        <dbReference type="Pfam" id="PF00487"/>
    </source>
</evidence>
<dbReference type="RefSeq" id="WP_133572060.1">
    <property type="nucleotide sequence ID" value="NZ_SNYR01000001.1"/>
</dbReference>
<comment type="caution">
    <text evidence="3">The sequence shown here is derived from an EMBL/GenBank/DDBJ whole genome shotgun (WGS) entry which is preliminary data.</text>
</comment>
<dbReference type="Proteomes" id="UP000295391">
    <property type="component" value="Unassembled WGS sequence"/>
</dbReference>
<name>A0A4R6VX19_9HYPH</name>
<keyword evidence="1" id="KW-0812">Transmembrane</keyword>
<dbReference type="EMBL" id="SNYR01000001">
    <property type="protein sequence ID" value="TDQ67446.1"/>
    <property type="molecule type" value="Genomic_DNA"/>
</dbReference>
<proteinExistence type="predicted"/>
<dbReference type="InterPro" id="IPR005804">
    <property type="entry name" value="FA_desaturase_dom"/>
</dbReference>
<reference evidence="3 4" key="1">
    <citation type="submission" date="2019-03" db="EMBL/GenBank/DDBJ databases">
        <title>Genomic Encyclopedia of Type Strains, Phase III (KMG-III): the genomes of soil and plant-associated and newly described type strains.</title>
        <authorList>
            <person name="Whitman W."/>
        </authorList>
    </citation>
    <scope>NUCLEOTIDE SEQUENCE [LARGE SCALE GENOMIC DNA]</scope>
    <source>
        <strain evidence="3 4">CGMCC 1.7002</strain>
    </source>
</reference>
<keyword evidence="1" id="KW-1133">Transmembrane helix</keyword>
<keyword evidence="1" id="KW-0472">Membrane</keyword>
<dbReference type="OrthoDB" id="9792534at2"/>
<feature type="transmembrane region" description="Helical" evidence="1">
    <location>
        <begin position="88"/>
        <end position="108"/>
    </location>
</feature>
<dbReference type="Pfam" id="PF00487">
    <property type="entry name" value="FA_desaturase"/>
    <property type="match status" value="1"/>
</dbReference>
<sequence length="287" mass="32983">MSANHKILAREILKAHHKKIAWPTLWASIIVVTIFAINLVATLWGTWPLWAASIISFFAIHVSFALAHEASHKTISGGGRHGWLDQMVGYAHSLMLLYDFPTFKFLHLRHHSNTNDPALDPDYWMQKHSIFVGFILSLFVPLHYLYLFIAAARKGELSRDFVVPATIRIILQITVLLTLLIIAPIQTFFLWLAPSSLASAIISTSHRLLHDAEQTPDRTRTTRIIHGERIWEWVICPFFWMNNHHFLHHEYPRLPAFTHENLFNQARESLEADGVKITIIDPLGARK</sequence>
<evidence type="ECO:0000313" key="3">
    <source>
        <dbReference type="EMBL" id="TDQ67446.1"/>
    </source>
</evidence>
<protein>
    <submittedName>
        <fullName evidence="3">Fatty acid desaturase</fullName>
    </submittedName>
</protein>
<feature type="transmembrane region" description="Helical" evidence="1">
    <location>
        <begin position="47"/>
        <end position="67"/>
    </location>
</feature>
<dbReference type="AlphaFoldDB" id="A0A4R6VX19"/>